<dbReference type="AlphaFoldDB" id="K6GQH9"/>
<feature type="transmembrane region" description="Helical" evidence="8">
    <location>
        <begin position="176"/>
        <end position="191"/>
    </location>
</feature>
<feature type="transmembrane region" description="Helical" evidence="8">
    <location>
        <begin position="306"/>
        <end position="328"/>
    </location>
</feature>
<evidence type="ECO:0000313" key="11">
    <source>
        <dbReference type="Proteomes" id="UP000006272"/>
    </source>
</evidence>
<comment type="caution">
    <text evidence="10">The sequence shown here is derived from an EMBL/GenBank/DDBJ whole genome shotgun (WGS) entry which is preliminary data.</text>
</comment>
<dbReference type="Pfam" id="PF13231">
    <property type="entry name" value="PMT_2"/>
    <property type="match status" value="1"/>
</dbReference>
<keyword evidence="6 8" id="KW-1133">Transmembrane helix</keyword>
<evidence type="ECO:0000256" key="2">
    <source>
        <dbReference type="ARBA" id="ARBA00022475"/>
    </source>
</evidence>
<keyword evidence="3" id="KW-0328">Glycosyltransferase</keyword>
<feature type="transmembrane region" description="Helical" evidence="8">
    <location>
        <begin position="125"/>
        <end position="141"/>
    </location>
</feature>
<evidence type="ECO:0000256" key="8">
    <source>
        <dbReference type="SAM" id="Phobius"/>
    </source>
</evidence>
<reference evidence="10 11" key="1">
    <citation type="submission" date="2012-07" db="EMBL/GenBank/DDBJ databases">
        <title>Draft genome sequence of Desulfovibrio magneticus str. Maddingley MBC34 obtained from a metagenomic sequence of a methanogenic enrichment isolated from coal-seam formation water in Victoria, Australia.</title>
        <authorList>
            <person name="Greenfield P."/>
            <person name="Hendry P."/>
            <person name="Li D."/>
            <person name="Rosewarne C.P."/>
            <person name="Tran-Dinh N."/>
            <person name="Elbourne L.D.H."/>
            <person name="Paulsen I.T."/>
            <person name="Midgley D.J."/>
        </authorList>
    </citation>
    <scope>NUCLEOTIDE SEQUENCE [LARGE SCALE GENOMIC DNA]</scope>
    <source>
        <strain evidence="11">Maddingley MBC34</strain>
    </source>
</reference>
<dbReference type="PANTHER" id="PTHR33908:SF3">
    <property type="entry name" value="UNDECAPRENYL PHOSPHATE-ALPHA-4-AMINO-4-DEOXY-L-ARABINOSE ARABINOSYL TRANSFERASE"/>
    <property type="match status" value="1"/>
</dbReference>
<feature type="transmembrane region" description="Helical" evidence="8">
    <location>
        <begin position="147"/>
        <end position="164"/>
    </location>
</feature>
<feature type="transmembrane region" description="Helical" evidence="8">
    <location>
        <begin position="334"/>
        <end position="353"/>
    </location>
</feature>
<feature type="transmembrane region" description="Helical" evidence="8">
    <location>
        <begin position="365"/>
        <end position="384"/>
    </location>
</feature>
<gene>
    <name evidence="10" type="ORF">B193_2047</name>
</gene>
<evidence type="ECO:0000313" key="10">
    <source>
        <dbReference type="EMBL" id="EKO39236.1"/>
    </source>
</evidence>
<sequence length="995" mass="108036">MCIKRVDGMFEDAPLTRGQWLAVVGLLAVALALRVAWLWETELWWDEILTVHRARLPLGDLWRSLNTQAAFEASADTSPPLHHSIIHFFMLLGNHEATVKLASALFGTASIAMAFAVGSRCFGRLAGFLGAAYLALLQYHIAYSRDLRWYAFFFFFSLASLYAFTRCVSPGRRRDAAIWVLASAAMLYTSYMAAPFLAGQAVFAAGVLVCWHRAGRRADSVRFAKTMAVAAAALVLLYLPQLPGQLVTTRAFYIPGRNPASPLALAEALAKFAGFWDDRAGYFAAVAVAVGLWGCVTAWRKGQGPSVMLLLLWGGLPTCAAFLVNVNAQAQAKYFPGLLLLLGLFVGAGLAALAETAARLAGGRFWLALAAGLAGVLALAWPNLDYGKFYRPPQPTTKQWAEYLRSPDNRGLPLVLERNRQRKAILDWYFGNKTPWLSRSFRPGYHRFLFMGSRPETPENLPVVKVLRQPSETVTFARGEVLSESPVALYPDTAGQARYQEDFTGFSLWRHAAFLDNLAPDFSAGTLALVGFDAPGQVVYAFANPTGARLETATVTLRAILRGGIAGYVPDADASLEASADGERWEPLTAVTYETFLKQHPDMPPQAPPRSVEATLTASVPTALLNKPRLFVRLVLRPGGYGASIEVAALSLEAAFAANTPAQAVDPAVERCKTLANNAPLRLARPDVRPLEGNVLYGFSPLAQAIDSRMGNQESLRAYTAAVSEDPVLRVTRPDGSEVCRFYDPRRNGSDVALKTGEPVSVSVEPPVPATVKGLRLEGEIADPVIAFGRERLALGLSLPKGSSVALNPGGKGLVTFLQSFAAAQPPVDIMVRHDGLAAKTSSRSITCRAGSPCEFVYLFASKLPITGFRLTATPSVSPDGEQHVRAFYALDDPDDRRTVFEYRGEGSGHWDTLENLTRQVALPRPGHLLYIGFSLSGDGASVAGTDTYPLRMEVELDARRLACPTLGAETTALKDESAYPNAYRLWLFRDPLAF</sequence>
<dbReference type="GO" id="GO:0005886">
    <property type="term" value="C:plasma membrane"/>
    <property type="evidence" value="ECO:0007669"/>
    <property type="project" value="UniProtKB-SubCell"/>
</dbReference>
<dbReference type="EMBL" id="ALAO01000160">
    <property type="protein sequence ID" value="EKO39236.1"/>
    <property type="molecule type" value="Genomic_DNA"/>
</dbReference>
<feature type="transmembrane region" description="Helical" evidence="8">
    <location>
        <begin position="280"/>
        <end position="299"/>
    </location>
</feature>
<dbReference type="InterPro" id="IPR050297">
    <property type="entry name" value="LipidA_mod_glycosyltrf_83"/>
</dbReference>
<evidence type="ECO:0000256" key="1">
    <source>
        <dbReference type="ARBA" id="ARBA00004651"/>
    </source>
</evidence>
<proteinExistence type="predicted"/>
<evidence type="ECO:0000256" key="5">
    <source>
        <dbReference type="ARBA" id="ARBA00022692"/>
    </source>
</evidence>
<keyword evidence="7 8" id="KW-0472">Membrane</keyword>
<dbReference type="Proteomes" id="UP000006272">
    <property type="component" value="Unassembled WGS sequence"/>
</dbReference>
<evidence type="ECO:0000256" key="7">
    <source>
        <dbReference type="ARBA" id="ARBA00023136"/>
    </source>
</evidence>
<keyword evidence="5 8" id="KW-0812">Transmembrane</keyword>
<organism evidence="10 11">
    <name type="scientific">Solidesulfovibrio magneticus str. Maddingley MBC34</name>
    <dbReference type="NCBI Taxonomy" id="1206767"/>
    <lineage>
        <taxon>Bacteria</taxon>
        <taxon>Pseudomonadati</taxon>
        <taxon>Thermodesulfobacteriota</taxon>
        <taxon>Desulfovibrionia</taxon>
        <taxon>Desulfovibrionales</taxon>
        <taxon>Desulfovibrionaceae</taxon>
        <taxon>Solidesulfovibrio</taxon>
    </lineage>
</organism>
<dbReference type="InterPro" id="IPR038731">
    <property type="entry name" value="RgtA/B/C-like"/>
</dbReference>
<dbReference type="GO" id="GO:0009103">
    <property type="term" value="P:lipopolysaccharide biosynthetic process"/>
    <property type="evidence" value="ECO:0007669"/>
    <property type="project" value="UniProtKB-ARBA"/>
</dbReference>
<dbReference type="PANTHER" id="PTHR33908">
    <property type="entry name" value="MANNOSYLTRANSFERASE YKCB-RELATED"/>
    <property type="match status" value="1"/>
</dbReference>
<accession>K6GQH9</accession>
<protein>
    <recommendedName>
        <fullName evidence="9">Glycosyltransferase RgtA/B/C/D-like domain-containing protein</fullName>
    </recommendedName>
</protein>
<dbReference type="GO" id="GO:0016763">
    <property type="term" value="F:pentosyltransferase activity"/>
    <property type="evidence" value="ECO:0007669"/>
    <property type="project" value="TreeGrafter"/>
</dbReference>
<evidence type="ECO:0000256" key="4">
    <source>
        <dbReference type="ARBA" id="ARBA00022679"/>
    </source>
</evidence>
<feature type="transmembrane region" description="Helical" evidence="8">
    <location>
        <begin position="20"/>
        <end position="39"/>
    </location>
</feature>
<comment type="subcellular location">
    <subcellularLocation>
        <location evidence="1">Cell membrane</location>
        <topology evidence="1">Multi-pass membrane protein</topology>
    </subcellularLocation>
</comment>
<keyword evidence="4" id="KW-0808">Transferase</keyword>
<evidence type="ECO:0000256" key="6">
    <source>
        <dbReference type="ARBA" id="ARBA00022989"/>
    </source>
</evidence>
<keyword evidence="2" id="KW-1003">Cell membrane</keyword>
<feature type="transmembrane region" description="Helical" evidence="8">
    <location>
        <begin position="97"/>
        <end position="118"/>
    </location>
</feature>
<dbReference type="PATRIC" id="fig|1206767.3.peg.1994"/>
<dbReference type="GO" id="GO:0010041">
    <property type="term" value="P:response to iron(III) ion"/>
    <property type="evidence" value="ECO:0007669"/>
    <property type="project" value="TreeGrafter"/>
</dbReference>
<evidence type="ECO:0000259" key="9">
    <source>
        <dbReference type="Pfam" id="PF13231"/>
    </source>
</evidence>
<name>K6GQH9_9BACT</name>
<evidence type="ECO:0000256" key="3">
    <source>
        <dbReference type="ARBA" id="ARBA00022676"/>
    </source>
</evidence>
<feature type="domain" description="Glycosyltransferase RgtA/B/C/D-like" evidence="9">
    <location>
        <begin position="78"/>
        <end position="234"/>
    </location>
</feature>